<organism evidence="1 2">
    <name type="scientific">Hibiscus sabdariffa</name>
    <name type="common">roselle</name>
    <dbReference type="NCBI Taxonomy" id="183260"/>
    <lineage>
        <taxon>Eukaryota</taxon>
        <taxon>Viridiplantae</taxon>
        <taxon>Streptophyta</taxon>
        <taxon>Embryophyta</taxon>
        <taxon>Tracheophyta</taxon>
        <taxon>Spermatophyta</taxon>
        <taxon>Magnoliopsida</taxon>
        <taxon>eudicotyledons</taxon>
        <taxon>Gunneridae</taxon>
        <taxon>Pentapetalae</taxon>
        <taxon>rosids</taxon>
        <taxon>malvids</taxon>
        <taxon>Malvales</taxon>
        <taxon>Malvaceae</taxon>
        <taxon>Malvoideae</taxon>
        <taxon>Hibiscus</taxon>
    </lineage>
</organism>
<gene>
    <name evidence="1" type="ORF">V6N11_001894</name>
</gene>
<evidence type="ECO:0000313" key="1">
    <source>
        <dbReference type="EMBL" id="KAK9004083.1"/>
    </source>
</evidence>
<accession>A0ABR2QTS0</accession>
<protein>
    <submittedName>
        <fullName evidence="1">Uncharacterized protein</fullName>
    </submittedName>
</protein>
<keyword evidence="2" id="KW-1185">Reference proteome</keyword>
<reference evidence="1 2" key="1">
    <citation type="journal article" date="2024" name="G3 (Bethesda)">
        <title>Genome assembly of Hibiscus sabdariffa L. provides insights into metabolisms of medicinal natural products.</title>
        <authorList>
            <person name="Kim T."/>
        </authorList>
    </citation>
    <scope>NUCLEOTIDE SEQUENCE [LARGE SCALE GENOMIC DNA]</scope>
    <source>
        <strain evidence="1">TK-2024</strain>
        <tissue evidence="1">Old leaves</tissue>
    </source>
</reference>
<comment type="caution">
    <text evidence="1">The sequence shown here is derived from an EMBL/GenBank/DDBJ whole genome shotgun (WGS) entry which is preliminary data.</text>
</comment>
<evidence type="ECO:0000313" key="2">
    <source>
        <dbReference type="Proteomes" id="UP001396334"/>
    </source>
</evidence>
<dbReference type="EMBL" id="JBBPBN010000031">
    <property type="protein sequence ID" value="KAK9004083.1"/>
    <property type="molecule type" value="Genomic_DNA"/>
</dbReference>
<name>A0ABR2QTS0_9ROSI</name>
<proteinExistence type="predicted"/>
<dbReference type="Proteomes" id="UP001396334">
    <property type="component" value="Unassembled WGS sequence"/>
</dbReference>
<sequence>MRARLPARRGCHLAPWQPNGNTCWPVPPRHWIKVNTDSARNTNSDLASFVGDAAAALGSSILIYPSCRCYGTSRLAWQDSPRYCHYLDPPLVVPYATVMA</sequence>